<gene>
    <name evidence="2" type="ORF">GY21_10290</name>
</gene>
<keyword evidence="1" id="KW-0732">Signal</keyword>
<protein>
    <recommendedName>
        <fullName evidence="4">Secreted protein</fullName>
    </recommendedName>
</protein>
<reference evidence="2 3" key="1">
    <citation type="submission" date="2014-08" db="EMBL/GenBank/DDBJ databases">
        <authorList>
            <person name="Sisinthy S."/>
        </authorList>
    </citation>
    <scope>NUCLEOTIDE SEQUENCE [LARGE SCALE GENOMIC DNA]</scope>
    <source>
        <strain evidence="2 3">RuG17</strain>
    </source>
</reference>
<evidence type="ECO:0000313" key="2">
    <source>
        <dbReference type="EMBL" id="KGJ74658.1"/>
    </source>
</evidence>
<dbReference type="AlphaFoldDB" id="A0A099JB14"/>
<name>A0A099JB14_9MICO</name>
<keyword evidence="3" id="KW-1185">Reference proteome</keyword>
<evidence type="ECO:0000256" key="1">
    <source>
        <dbReference type="SAM" id="SignalP"/>
    </source>
</evidence>
<proteinExistence type="predicted"/>
<dbReference type="Proteomes" id="UP000029864">
    <property type="component" value="Unassembled WGS sequence"/>
</dbReference>
<feature type="chain" id="PRO_5039059376" description="Secreted protein" evidence="1">
    <location>
        <begin position="21"/>
        <end position="80"/>
    </location>
</feature>
<sequence>MKGRRAALLLMPCIALTAWPAGSLRKAGMTMAAKARCTPLASLAPTAAALVTAVPRSAVMRPPRMVVARCRLLLYGGRSR</sequence>
<organism evidence="2 3">
    <name type="scientific">Cryobacterium roopkundense</name>
    <dbReference type="NCBI Taxonomy" id="1001240"/>
    <lineage>
        <taxon>Bacteria</taxon>
        <taxon>Bacillati</taxon>
        <taxon>Actinomycetota</taxon>
        <taxon>Actinomycetes</taxon>
        <taxon>Micrococcales</taxon>
        <taxon>Microbacteriaceae</taxon>
        <taxon>Cryobacterium</taxon>
    </lineage>
</organism>
<comment type="caution">
    <text evidence="2">The sequence shown here is derived from an EMBL/GenBank/DDBJ whole genome shotgun (WGS) entry which is preliminary data.</text>
</comment>
<evidence type="ECO:0008006" key="4">
    <source>
        <dbReference type="Google" id="ProtNLM"/>
    </source>
</evidence>
<evidence type="ECO:0000313" key="3">
    <source>
        <dbReference type="Proteomes" id="UP000029864"/>
    </source>
</evidence>
<feature type="signal peptide" evidence="1">
    <location>
        <begin position="1"/>
        <end position="20"/>
    </location>
</feature>
<accession>A0A099JB14</accession>
<dbReference type="EMBL" id="JPXF01000038">
    <property type="protein sequence ID" value="KGJ74658.1"/>
    <property type="molecule type" value="Genomic_DNA"/>
</dbReference>